<proteinExistence type="predicted"/>
<evidence type="ECO:0000313" key="4">
    <source>
        <dbReference type="WBParaSite" id="ECPE_0000906501-mRNA-1"/>
    </source>
</evidence>
<dbReference type="Pfam" id="PF26215">
    <property type="entry name" value="HTH_animal"/>
    <property type="match status" value="1"/>
</dbReference>
<name>A0A183AQ02_9TREM</name>
<sequence length="92" mass="10688">MICSADTLDEELRFIRQTLRDNGYLETFTDKNILLSPEKECHQLRWLSQGKTGCISSVIVGHLVDIRHQIKPEKAFDAVYRFPPNRSKEARI</sequence>
<organism evidence="4">
    <name type="scientific">Echinostoma caproni</name>
    <dbReference type="NCBI Taxonomy" id="27848"/>
    <lineage>
        <taxon>Eukaryota</taxon>
        <taxon>Metazoa</taxon>
        <taxon>Spiralia</taxon>
        <taxon>Lophotrochozoa</taxon>
        <taxon>Platyhelminthes</taxon>
        <taxon>Trematoda</taxon>
        <taxon>Digenea</taxon>
        <taxon>Plagiorchiida</taxon>
        <taxon>Echinostomata</taxon>
        <taxon>Echinostomatoidea</taxon>
        <taxon>Echinostomatidae</taxon>
        <taxon>Echinostoma</taxon>
    </lineage>
</organism>
<evidence type="ECO:0000259" key="1">
    <source>
        <dbReference type="Pfam" id="PF26215"/>
    </source>
</evidence>
<evidence type="ECO:0000313" key="3">
    <source>
        <dbReference type="Proteomes" id="UP000272942"/>
    </source>
</evidence>
<feature type="domain" description="Helix-turn-helix" evidence="1">
    <location>
        <begin position="2"/>
        <end position="33"/>
    </location>
</feature>
<reference evidence="2 3" key="2">
    <citation type="submission" date="2018-11" db="EMBL/GenBank/DDBJ databases">
        <authorList>
            <consortium name="Pathogen Informatics"/>
        </authorList>
    </citation>
    <scope>NUCLEOTIDE SEQUENCE [LARGE SCALE GENOMIC DNA]</scope>
    <source>
        <strain evidence="2 3">Egypt</strain>
    </source>
</reference>
<dbReference type="AlphaFoldDB" id="A0A183AQ02"/>
<dbReference type="Proteomes" id="UP000272942">
    <property type="component" value="Unassembled WGS sequence"/>
</dbReference>
<dbReference type="InterPro" id="IPR058912">
    <property type="entry name" value="HTH_animal"/>
</dbReference>
<evidence type="ECO:0000313" key="2">
    <source>
        <dbReference type="EMBL" id="VDP84639.1"/>
    </source>
</evidence>
<reference evidence="4" key="1">
    <citation type="submission" date="2016-06" db="UniProtKB">
        <authorList>
            <consortium name="WormBaseParasite"/>
        </authorList>
    </citation>
    <scope>IDENTIFICATION</scope>
</reference>
<gene>
    <name evidence="2" type="ORF">ECPE_LOCUS9037</name>
</gene>
<dbReference type="OrthoDB" id="6266479at2759"/>
<protein>
    <submittedName>
        <fullName evidence="4">Reverse transcriptase domain-containing protein</fullName>
    </submittedName>
</protein>
<accession>A0A183AQ02</accession>
<keyword evidence="3" id="KW-1185">Reference proteome</keyword>
<dbReference type="EMBL" id="UZAN01046820">
    <property type="protein sequence ID" value="VDP84639.1"/>
    <property type="molecule type" value="Genomic_DNA"/>
</dbReference>
<dbReference type="WBParaSite" id="ECPE_0000906501-mRNA-1">
    <property type="protein sequence ID" value="ECPE_0000906501-mRNA-1"/>
    <property type="gene ID" value="ECPE_0000906501"/>
</dbReference>